<proteinExistence type="inferred from homology"/>
<dbReference type="PANTHER" id="PTHR35534:SF1">
    <property type="entry name" value="LARGE RIBOSOMAL SUBUNIT PROTEIN BL32"/>
    <property type="match status" value="1"/>
</dbReference>
<evidence type="ECO:0000256" key="1">
    <source>
        <dbReference type="ARBA" id="ARBA00008560"/>
    </source>
</evidence>
<gene>
    <name evidence="6" type="ORF">DSM3645_16615</name>
</gene>
<dbReference type="eggNOG" id="COG0333">
    <property type="taxonomic scope" value="Bacteria"/>
</dbReference>
<keyword evidence="2" id="KW-0689">Ribosomal protein</keyword>
<sequence>MRRSHDALKPRELQSCSNCGIALPTHVVCPNCGTYMKRVIIKDEQAAAE</sequence>
<dbReference type="STRING" id="314230.DSM3645_16615"/>
<comment type="caution">
    <text evidence="6">The sequence shown here is derived from an EMBL/GenBank/DDBJ whole genome shotgun (WGS) entry which is preliminary data.</text>
</comment>
<dbReference type="InterPro" id="IPR002677">
    <property type="entry name" value="Ribosomal_bL32"/>
</dbReference>
<dbReference type="GO" id="GO:0003735">
    <property type="term" value="F:structural constituent of ribosome"/>
    <property type="evidence" value="ECO:0007669"/>
    <property type="project" value="InterPro"/>
</dbReference>
<keyword evidence="3" id="KW-0687">Ribonucleoprotein</keyword>
<organism evidence="6 7">
    <name type="scientific">Blastopirellula marina DSM 3645</name>
    <dbReference type="NCBI Taxonomy" id="314230"/>
    <lineage>
        <taxon>Bacteria</taxon>
        <taxon>Pseudomonadati</taxon>
        <taxon>Planctomycetota</taxon>
        <taxon>Planctomycetia</taxon>
        <taxon>Pirellulales</taxon>
        <taxon>Pirellulaceae</taxon>
        <taxon>Blastopirellula</taxon>
    </lineage>
</organism>
<dbReference type="GO" id="GO:0015934">
    <property type="term" value="C:large ribosomal subunit"/>
    <property type="evidence" value="ECO:0007669"/>
    <property type="project" value="InterPro"/>
</dbReference>
<dbReference type="InterPro" id="IPR044957">
    <property type="entry name" value="Ribosomal_bL32_bact"/>
</dbReference>
<dbReference type="EMBL" id="AANZ01000003">
    <property type="protein sequence ID" value="EAQ81793.1"/>
    <property type="molecule type" value="Genomic_DNA"/>
</dbReference>
<dbReference type="SUPFAM" id="SSF57829">
    <property type="entry name" value="Zn-binding ribosomal proteins"/>
    <property type="match status" value="1"/>
</dbReference>
<evidence type="ECO:0000256" key="2">
    <source>
        <dbReference type="ARBA" id="ARBA00022980"/>
    </source>
</evidence>
<dbReference type="AlphaFoldDB" id="A3ZNA1"/>
<reference evidence="6 7" key="1">
    <citation type="submission" date="2006-02" db="EMBL/GenBank/DDBJ databases">
        <authorList>
            <person name="Amann R."/>
            <person name="Ferriera S."/>
            <person name="Johnson J."/>
            <person name="Kravitz S."/>
            <person name="Halpern A."/>
            <person name="Remington K."/>
            <person name="Beeson K."/>
            <person name="Tran B."/>
            <person name="Rogers Y.-H."/>
            <person name="Friedman R."/>
            <person name="Venter J.C."/>
        </authorList>
    </citation>
    <scope>NUCLEOTIDE SEQUENCE [LARGE SCALE GENOMIC DNA]</scope>
    <source>
        <strain evidence="6 7">DSM 3645</strain>
    </source>
</reference>
<protein>
    <recommendedName>
        <fullName evidence="4">Large ribosomal subunit protein bL32</fullName>
    </recommendedName>
    <alternativeName>
        <fullName evidence="5">50S ribosomal protein L32</fullName>
    </alternativeName>
</protein>
<dbReference type="Pfam" id="PF01783">
    <property type="entry name" value="Ribosomal_L32p"/>
    <property type="match status" value="1"/>
</dbReference>
<evidence type="ECO:0000256" key="5">
    <source>
        <dbReference type="ARBA" id="ARBA00035491"/>
    </source>
</evidence>
<comment type="similarity">
    <text evidence="1">Belongs to the bacterial ribosomal protein bL32 family.</text>
</comment>
<evidence type="ECO:0000313" key="7">
    <source>
        <dbReference type="Proteomes" id="UP000004358"/>
    </source>
</evidence>
<dbReference type="GO" id="GO:0006412">
    <property type="term" value="P:translation"/>
    <property type="evidence" value="ECO:0007669"/>
    <property type="project" value="InterPro"/>
</dbReference>
<evidence type="ECO:0000256" key="3">
    <source>
        <dbReference type="ARBA" id="ARBA00023274"/>
    </source>
</evidence>
<accession>A3ZNA1</accession>
<evidence type="ECO:0000256" key="4">
    <source>
        <dbReference type="ARBA" id="ARBA00035178"/>
    </source>
</evidence>
<dbReference type="PANTHER" id="PTHR35534">
    <property type="entry name" value="50S RIBOSOMAL PROTEIN L32"/>
    <property type="match status" value="1"/>
</dbReference>
<name>A3ZNA1_9BACT</name>
<dbReference type="HOGENOM" id="CLU_129084_3_0_0"/>
<evidence type="ECO:0000313" key="6">
    <source>
        <dbReference type="EMBL" id="EAQ81793.1"/>
    </source>
</evidence>
<dbReference type="InterPro" id="IPR011332">
    <property type="entry name" value="Ribosomal_zn-bd"/>
</dbReference>
<dbReference type="Proteomes" id="UP000004358">
    <property type="component" value="Unassembled WGS sequence"/>
</dbReference>
<dbReference type="NCBIfam" id="TIGR01031">
    <property type="entry name" value="rpmF_bact"/>
    <property type="match status" value="1"/>
</dbReference>